<dbReference type="EMBL" id="JBHSQV010000125">
    <property type="protein sequence ID" value="MFC5986669.1"/>
    <property type="molecule type" value="Genomic_DNA"/>
</dbReference>
<evidence type="ECO:0000313" key="2">
    <source>
        <dbReference type="EMBL" id="MFC5986669.1"/>
    </source>
</evidence>
<dbReference type="Pfam" id="PF01547">
    <property type="entry name" value="SBP_bac_1"/>
    <property type="match status" value="1"/>
</dbReference>
<comment type="caution">
    <text evidence="2">The sequence shown here is derived from an EMBL/GenBank/DDBJ whole genome shotgun (WGS) entry which is preliminary data.</text>
</comment>
<dbReference type="PANTHER" id="PTHR43649">
    <property type="entry name" value="ARABINOSE-BINDING PROTEIN-RELATED"/>
    <property type="match status" value="1"/>
</dbReference>
<keyword evidence="1" id="KW-0732">Signal</keyword>
<dbReference type="RefSeq" id="WP_379893983.1">
    <property type="nucleotide sequence ID" value="NZ_CBCSCT010000083.1"/>
</dbReference>
<dbReference type="PROSITE" id="PS51257">
    <property type="entry name" value="PROKAR_LIPOPROTEIN"/>
    <property type="match status" value="1"/>
</dbReference>
<organism evidence="2 3">
    <name type="scientific">Marinicrinis lubricantis</name>
    <dbReference type="NCBI Taxonomy" id="2086470"/>
    <lineage>
        <taxon>Bacteria</taxon>
        <taxon>Bacillati</taxon>
        <taxon>Bacillota</taxon>
        <taxon>Bacilli</taxon>
        <taxon>Bacillales</taxon>
        <taxon>Paenibacillaceae</taxon>
    </lineage>
</organism>
<dbReference type="Gene3D" id="3.40.190.10">
    <property type="entry name" value="Periplasmic binding protein-like II"/>
    <property type="match status" value="2"/>
</dbReference>
<dbReference type="InterPro" id="IPR050490">
    <property type="entry name" value="Bact_solute-bd_prot1"/>
</dbReference>
<keyword evidence="3" id="KW-1185">Reference proteome</keyword>
<dbReference type="PANTHER" id="PTHR43649:SF12">
    <property type="entry name" value="DIACETYLCHITOBIOSE BINDING PROTEIN DASA"/>
    <property type="match status" value="1"/>
</dbReference>
<dbReference type="SUPFAM" id="SSF53850">
    <property type="entry name" value="Periplasmic binding protein-like II"/>
    <property type="match status" value="1"/>
</dbReference>
<gene>
    <name evidence="2" type="ORF">ACFPXP_09590</name>
</gene>
<evidence type="ECO:0000313" key="3">
    <source>
        <dbReference type="Proteomes" id="UP001596250"/>
    </source>
</evidence>
<reference evidence="3" key="1">
    <citation type="journal article" date="2019" name="Int. J. Syst. Evol. Microbiol.">
        <title>The Global Catalogue of Microorganisms (GCM) 10K type strain sequencing project: providing services to taxonomists for standard genome sequencing and annotation.</title>
        <authorList>
            <consortium name="The Broad Institute Genomics Platform"/>
            <consortium name="The Broad Institute Genome Sequencing Center for Infectious Disease"/>
            <person name="Wu L."/>
            <person name="Ma J."/>
        </authorList>
    </citation>
    <scope>NUCLEOTIDE SEQUENCE [LARGE SCALE GENOMIC DNA]</scope>
    <source>
        <strain evidence="3">CCM 8749</strain>
    </source>
</reference>
<dbReference type="Proteomes" id="UP001596250">
    <property type="component" value="Unassembled WGS sequence"/>
</dbReference>
<feature type="chain" id="PRO_5045378401" evidence="1">
    <location>
        <begin position="20"/>
        <end position="539"/>
    </location>
</feature>
<evidence type="ECO:0000256" key="1">
    <source>
        <dbReference type="SAM" id="SignalP"/>
    </source>
</evidence>
<feature type="signal peptide" evidence="1">
    <location>
        <begin position="1"/>
        <end position="19"/>
    </location>
</feature>
<name>A0ABW1IPI3_9BACL</name>
<accession>A0ABW1IPI3</accession>
<dbReference type="InterPro" id="IPR006059">
    <property type="entry name" value="SBP"/>
</dbReference>
<sequence>MKKWTALLISCVMLLSLLAACGNGGNENGGDENGKASDISNVNASGMPITNDPIELSFFTGKAATNGNNFEETLVWKTYAEMSNVKVNFELVPFENLTEKRNLALANGDYPDGFYSARVPAADLMKYGEQGVFIKLNDLIDEYAPNFKSLLDKYPDLKKALTMPDGNIYSFPSFYSPEFLPMLIGTPLWVKQDWLDQLGMEEPKTTEDLYHYLKTVKTTDLNGNGTLDEMPYSGTGVNPLIEQLMGAFGVGNRGLGHKHVDVDPETNELRFFRTTPQFKELLQYVSRLYADGLIDPEIFTQTSSELYAKGAQNILGATINPNPKTQFNGEGYFGLGALEGPHGDKMYTHIKVPMVWPGAFVITDKNEHPEATVRWIDHFYGDEGATFYFMGVEGESYTVKEDGTLEFVEEITNHPDGLTMDQALTKYVTWLGGSYPGYVQAKYFKGSETLPEAVATGEKAAPDAIKDLWYSFTYTEEEQEFMSSVGSDIHTYIKEMEAKFINGSASFDEWDSYVKQIEKMGLDRYMEIYQAAYDRYQNN</sequence>
<proteinExistence type="predicted"/>
<protein>
    <submittedName>
        <fullName evidence="2">Extracellular solute-binding protein</fullName>
    </submittedName>
</protein>